<evidence type="ECO:0000259" key="5">
    <source>
        <dbReference type="SMART" id="SM00563"/>
    </source>
</evidence>
<reference evidence="6 7" key="1">
    <citation type="submission" date="2018-06" db="EMBL/GenBank/DDBJ databases">
        <authorList>
            <consortium name="Pathogen Informatics"/>
            <person name="Doyle S."/>
        </authorList>
    </citation>
    <scope>NUCLEOTIDE SEQUENCE [LARGE SCALE GENOMIC DNA]</scope>
    <source>
        <strain evidence="6 7">NCTC11801</strain>
    </source>
</reference>
<dbReference type="PANTHER" id="PTHR10434:SF11">
    <property type="entry name" value="1-ACYL-SN-GLYCEROL-3-PHOSPHATE ACYLTRANSFERASE"/>
    <property type="match status" value="1"/>
</dbReference>
<evidence type="ECO:0000313" key="6">
    <source>
        <dbReference type="EMBL" id="SUC32612.1"/>
    </source>
</evidence>
<dbReference type="Proteomes" id="UP000254208">
    <property type="component" value="Unassembled WGS sequence"/>
</dbReference>
<dbReference type="GO" id="GO:0005886">
    <property type="term" value="C:plasma membrane"/>
    <property type="evidence" value="ECO:0007669"/>
    <property type="project" value="TreeGrafter"/>
</dbReference>
<protein>
    <submittedName>
        <fullName evidence="6">1-acyl-sn-glycerol-3-phosphate acyltransferase</fullName>
        <ecNumber evidence="6">2.3.1.51</ecNumber>
    </submittedName>
</protein>
<dbReference type="AlphaFoldDB" id="A0A379FVG7"/>
<dbReference type="SMART" id="SM00563">
    <property type="entry name" value="PlsC"/>
    <property type="match status" value="1"/>
</dbReference>
<organism evidence="6 7">
    <name type="scientific">Providencia rettgeri</name>
    <dbReference type="NCBI Taxonomy" id="587"/>
    <lineage>
        <taxon>Bacteria</taxon>
        <taxon>Pseudomonadati</taxon>
        <taxon>Pseudomonadota</taxon>
        <taxon>Gammaproteobacteria</taxon>
        <taxon>Enterobacterales</taxon>
        <taxon>Morganellaceae</taxon>
        <taxon>Providencia</taxon>
    </lineage>
</organism>
<evidence type="ECO:0000256" key="4">
    <source>
        <dbReference type="SAM" id="Phobius"/>
    </source>
</evidence>
<keyword evidence="4" id="KW-1133">Transmembrane helix</keyword>
<keyword evidence="2 6" id="KW-0808">Transferase</keyword>
<dbReference type="SUPFAM" id="SSF69593">
    <property type="entry name" value="Glycerol-3-phosphate (1)-acyltransferase"/>
    <property type="match status" value="1"/>
</dbReference>
<keyword evidence="3 6" id="KW-0012">Acyltransferase</keyword>
<dbReference type="GO" id="GO:0003841">
    <property type="term" value="F:1-acylglycerol-3-phosphate O-acyltransferase activity"/>
    <property type="evidence" value="ECO:0007669"/>
    <property type="project" value="UniProtKB-EC"/>
</dbReference>
<feature type="domain" description="Phospholipid/glycerol acyltransferase" evidence="5">
    <location>
        <begin position="79"/>
        <end position="194"/>
    </location>
</feature>
<dbReference type="EMBL" id="UGTZ01000001">
    <property type="protein sequence ID" value="SUC32612.1"/>
    <property type="molecule type" value="Genomic_DNA"/>
</dbReference>
<dbReference type="InterPro" id="IPR002123">
    <property type="entry name" value="Plipid/glycerol_acylTrfase"/>
</dbReference>
<keyword evidence="4" id="KW-0812">Transmembrane</keyword>
<sequence>MGLRSPLQFGVSMLALIRAIIVIIYTIFVCIGGGIYCLFSPRNPKHVMTFGHMFGRLSVVFGIKVINRVPEKAKSYGPSIYIGNHQNNYDMVTMSNGVLPRTVTVGKKSLVYIPFFGFLYWITGNILIDRANRSKAHNTITQVADQIKNVKYPYGCSLKERVVAVVVYCHLKQGHFMRLLQQGYLLCLFAFRAHKVKLS</sequence>
<accession>A0A379FVG7</accession>
<gene>
    <name evidence="6" type="primary">plsC</name>
    <name evidence="6" type="ORF">NCTC11801_03613</name>
</gene>
<evidence type="ECO:0000256" key="1">
    <source>
        <dbReference type="ARBA" id="ARBA00005189"/>
    </source>
</evidence>
<dbReference type="GO" id="GO:0006654">
    <property type="term" value="P:phosphatidic acid biosynthetic process"/>
    <property type="evidence" value="ECO:0007669"/>
    <property type="project" value="TreeGrafter"/>
</dbReference>
<feature type="transmembrane region" description="Helical" evidence="4">
    <location>
        <begin position="109"/>
        <end position="128"/>
    </location>
</feature>
<dbReference type="Pfam" id="PF01553">
    <property type="entry name" value="Acyltransferase"/>
    <property type="match status" value="1"/>
</dbReference>
<keyword evidence="4" id="KW-0472">Membrane</keyword>
<evidence type="ECO:0000256" key="2">
    <source>
        <dbReference type="ARBA" id="ARBA00022679"/>
    </source>
</evidence>
<proteinExistence type="predicted"/>
<evidence type="ECO:0000313" key="7">
    <source>
        <dbReference type="Proteomes" id="UP000254208"/>
    </source>
</evidence>
<comment type="pathway">
    <text evidence="1">Lipid metabolism.</text>
</comment>
<feature type="transmembrane region" description="Helical" evidence="4">
    <location>
        <begin position="15"/>
        <end position="39"/>
    </location>
</feature>
<dbReference type="PANTHER" id="PTHR10434">
    <property type="entry name" value="1-ACYL-SN-GLYCEROL-3-PHOSPHATE ACYLTRANSFERASE"/>
    <property type="match status" value="1"/>
</dbReference>
<dbReference type="CDD" id="cd07989">
    <property type="entry name" value="LPLAT_AGPAT-like"/>
    <property type="match status" value="1"/>
</dbReference>
<evidence type="ECO:0000256" key="3">
    <source>
        <dbReference type="ARBA" id="ARBA00023315"/>
    </source>
</evidence>
<name>A0A379FVG7_PRORE</name>
<dbReference type="EC" id="2.3.1.51" evidence="6"/>